<dbReference type="EMBL" id="CP001821">
    <property type="protein sequence ID" value="ACZ29503.1"/>
    <property type="molecule type" value="Genomic_DNA"/>
</dbReference>
<organism evidence="2 3">
    <name type="scientific">Xylanimonas cellulosilytica (strain DSM 15894 / JCM 12276 / CECT 5975 / KCTC 9989 / LMG 20990 / NBRC 107835 / XIL07)</name>
    <dbReference type="NCBI Taxonomy" id="446471"/>
    <lineage>
        <taxon>Bacteria</taxon>
        <taxon>Bacillati</taxon>
        <taxon>Actinomycetota</taxon>
        <taxon>Actinomycetes</taxon>
        <taxon>Micrococcales</taxon>
        <taxon>Promicromonosporaceae</taxon>
        <taxon>Xylanimonas</taxon>
    </lineage>
</organism>
<reference evidence="2 3" key="2">
    <citation type="journal article" date="2010" name="Stand. Genomic Sci.">
        <title>Complete genome sequence of Xylanimonas cellulosilytica type strain (XIL07).</title>
        <authorList>
            <person name="Foster B."/>
            <person name="Pukall R."/>
            <person name="Abt B."/>
            <person name="Nolan M."/>
            <person name="Glavina Del Rio T."/>
            <person name="Chen F."/>
            <person name="Lucas S."/>
            <person name="Tice H."/>
            <person name="Pitluck S."/>
            <person name="Cheng J.-F."/>
            <person name="Chertkov O."/>
            <person name="Brettin T."/>
            <person name="Han C."/>
            <person name="Detter J.C."/>
            <person name="Bruce D."/>
            <person name="Goodwin L."/>
            <person name="Ivanova N."/>
            <person name="Mavromatis K."/>
            <person name="Pati A."/>
            <person name="Mikhailova N."/>
            <person name="Chen A."/>
            <person name="Palaniappan K."/>
            <person name="Land M."/>
            <person name="Hauser L."/>
            <person name="Chang Y.-J."/>
            <person name="Jeffries C.D."/>
            <person name="Chain P."/>
            <person name="Rohde M."/>
            <person name="Goeker M."/>
            <person name="Bristow J."/>
            <person name="Eisen J.A."/>
            <person name="Markowitz V."/>
            <person name="Hugenholtz P."/>
            <person name="Kyrpides N.C."/>
            <person name="Klenk H.-P."/>
            <person name="Lapidus A."/>
        </authorList>
    </citation>
    <scope>NUCLEOTIDE SEQUENCE [LARGE SCALE GENOMIC DNA]</scope>
    <source>
        <strain evidence="3">DSM 15894 / CECT 5975 / LMG 20990 / XIL07</strain>
    </source>
</reference>
<reference evidence="3" key="1">
    <citation type="submission" date="2009-11" db="EMBL/GenBank/DDBJ databases">
        <title>The complete chromosome of Xylanimonas cellulosilytica DSM 15894.</title>
        <authorList>
            <consortium name="US DOE Joint Genome Institute (JGI-PGF)"/>
            <person name="Lucas S."/>
            <person name="Copeland A."/>
            <person name="Lapidus A."/>
            <person name="Glavina del Rio T."/>
            <person name="Dalin E."/>
            <person name="Tice H."/>
            <person name="Bruce D."/>
            <person name="Goodwin L."/>
            <person name="Pitluck S."/>
            <person name="Kyrpides N."/>
            <person name="Mavromatis K."/>
            <person name="Ivanova N."/>
            <person name="Mikhailova N."/>
            <person name="Foster B."/>
            <person name="Clum A."/>
            <person name="Brettin T."/>
            <person name="Detter J.C."/>
            <person name="Han C."/>
            <person name="Larimer F."/>
            <person name="Land M."/>
            <person name="Hauser L."/>
            <person name="Markowitz V."/>
            <person name="Cheng J.F."/>
            <person name="Hugenholtz P."/>
            <person name="Woyke T."/>
            <person name="Wu D."/>
            <person name="Gehrich-Schroeter G."/>
            <person name="Schneider S."/>
            <person name="Pukall S.R."/>
            <person name="Klenk H.P."/>
            <person name="Eisen J.A."/>
        </authorList>
    </citation>
    <scope>NUCLEOTIDE SEQUENCE [LARGE SCALE GENOMIC DNA]</scope>
    <source>
        <strain evidence="3">DSM 15894 / CECT 5975 / LMG 20990 / XIL07</strain>
    </source>
</reference>
<sequence length="112" mass="12542">MARHDDERKVCAAASEAIADVDWIREASELGEVILTKDVRIARVPIEAAVVVNCDAKVFAMASSRITGPQMLERLLRHQEAIHRWARQAPPPFVVGVYENRIARLTLARLDV</sequence>
<dbReference type="RefSeq" id="WP_012877247.1">
    <property type="nucleotide sequence ID" value="NC_013530.1"/>
</dbReference>
<dbReference type="AlphaFoldDB" id="D1BW00"/>
<evidence type="ECO:0000313" key="2">
    <source>
        <dbReference type="EMBL" id="ACZ29503.1"/>
    </source>
</evidence>
<dbReference type="HOGENOM" id="CLU_2144907_0_0_11"/>
<keyword evidence="3" id="KW-1185">Reference proteome</keyword>
<accession>D1BW00</accession>
<name>D1BW00_XYLCX</name>
<evidence type="ECO:0000259" key="1">
    <source>
        <dbReference type="Pfam" id="PF18478"/>
    </source>
</evidence>
<protein>
    <recommendedName>
        <fullName evidence="1">VapC45 PIN like domain-containing protein</fullName>
    </recommendedName>
</protein>
<dbReference type="Proteomes" id="UP000002255">
    <property type="component" value="Chromosome"/>
</dbReference>
<gene>
    <name evidence="2" type="ordered locus">Xcel_0464</name>
</gene>
<dbReference type="InterPro" id="IPR041375">
    <property type="entry name" value="VapC45_PIN-like"/>
</dbReference>
<evidence type="ECO:0000313" key="3">
    <source>
        <dbReference type="Proteomes" id="UP000002255"/>
    </source>
</evidence>
<proteinExistence type="predicted"/>
<dbReference type="KEGG" id="xce:Xcel_0464"/>
<dbReference type="Pfam" id="PF18478">
    <property type="entry name" value="PIN_10"/>
    <property type="match status" value="1"/>
</dbReference>
<dbReference type="STRING" id="446471.Xcel_0464"/>
<dbReference type="OrthoDB" id="5116334at2"/>
<feature type="domain" description="VapC45 PIN like" evidence="1">
    <location>
        <begin position="18"/>
        <end position="62"/>
    </location>
</feature>